<dbReference type="Pfam" id="PF09762">
    <property type="entry name" value="CCDC93_CC"/>
    <property type="match status" value="1"/>
</dbReference>
<keyword evidence="1" id="KW-0175">Coiled coil</keyword>
<dbReference type="EnsemblPlants" id="KEH35937">
    <property type="protein sequence ID" value="KEH35937"/>
    <property type="gene ID" value="MTR_3g108530"/>
</dbReference>
<dbReference type="EMBL" id="PSQE01000003">
    <property type="protein sequence ID" value="RHN70699.1"/>
    <property type="molecule type" value="Genomic_DNA"/>
</dbReference>
<evidence type="ECO:0000313" key="4">
    <source>
        <dbReference type="EMBL" id="RHN70699.1"/>
    </source>
</evidence>
<evidence type="ECO:0000256" key="1">
    <source>
        <dbReference type="SAM" id="Coils"/>
    </source>
</evidence>
<dbReference type="PANTHER" id="PTHR16441">
    <property type="entry name" value="FIDIPIDINE"/>
    <property type="match status" value="1"/>
</dbReference>
<dbReference type="PANTHER" id="PTHR16441:SF0">
    <property type="entry name" value="COILED-COIL DOMAIN-CONTAINING PROTEIN 93"/>
    <property type="match status" value="1"/>
</dbReference>
<dbReference type="Proteomes" id="UP000265566">
    <property type="component" value="Chromosome 3"/>
</dbReference>
<dbReference type="GO" id="GO:0005737">
    <property type="term" value="C:cytoplasm"/>
    <property type="evidence" value="ECO:0007669"/>
    <property type="project" value="EnsemblPlants"/>
</dbReference>
<dbReference type="EMBL" id="CM001219">
    <property type="protein sequence ID" value="KEH35937.1"/>
    <property type="molecule type" value="Genomic_DNA"/>
</dbReference>
<dbReference type="STRING" id="3880.A0A072V286"/>
<evidence type="ECO:0000313" key="5">
    <source>
        <dbReference type="EnsemblPlants" id="KEH35937"/>
    </source>
</evidence>
<organism evidence="3 6">
    <name type="scientific">Medicago truncatula</name>
    <name type="common">Barrel medic</name>
    <name type="synonym">Medicago tribuloides</name>
    <dbReference type="NCBI Taxonomy" id="3880"/>
    <lineage>
        <taxon>Eukaryota</taxon>
        <taxon>Viridiplantae</taxon>
        <taxon>Streptophyta</taxon>
        <taxon>Embryophyta</taxon>
        <taxon>Tracheophyta</taxon>
        <taxon>Spermatophyta</taxon>
        <taxon>Magnoliopsida</taxon>
        <taxon>eudicotyledons</taxon>
        <taxon>Gunneridae</taxon>
        <taxon>Pentapetalae</taxon>
        <taxon>rosids</taxon>
        <taxon>fabids</taxon>
        <taxon>Fabales</taxon>
        <taxon>Fabaceae</taxon>
        <taxon>Papilionoideae</taxon>
        <taxon>50 kb inversion clade</taxon>
        <taxon>NPAAA clade</taxon>
        <taxon>Hologalegina</taxon>
        <taxon>IRL clade</taxon>
        <taxon>Trifolieae</taxon>
        <taxon>Medicago</taxon>
    </lineage>
</organism>
<evidence type="ECO:0000313" key="3">
    <source>
        <dbReference type="EMBL" id="KEH35937.1"/>
    </source>
</evidence>
<dbReference type="AlphaFoldDB" id="A0A072V286"/>
<keyword evidence="6" id="KW-1185">Reference proteome</keyword>
<dbReference type="KEGG" id="mtr:25490041"/>
<feature type="domain" description="CCDC93 coiled-coil" evidence="2">
    <location>
        <begin position="6"/>
        <end position="260"/>
    </location>
</feature>
<dbReference type="InterPro" id="IPR019159">
    <property type="entry name" value="CCDC93_CC"/>
</dbReference>
<dbReference type="Proteomes" id="UP000002051">
    <property type="component" value="Chromosome 3"/>
</dbReference>
<feature type="coiled-coil region" evidence="1">
    <location>
        <begin position="213"/>
        <end position="240"/>
    </location>
</feature>
<sequence>MSGNLDELDCRKMNVVEQLYELRARINKEGVDSAVHKLYTSIKSLKDLEKKENQFLLNRDFKHSQLQSEISELERKIANDCGHGSKSLTDGLHHSLTESPERFDLMKKELAARLRDVVAVRRQIDDLPCQSEIVQYEHRLSELYAQIQGKHRQTRKYYSTYNALLEIKELMLKETSLLNSIISQFQEAFSSTDGRIKLVHSMEGIVKGSEQKLRKVQLGLQEEETNLNDLKDRYAAAVGEHKRCYSLMKAFQEKCSKEKLRCQSSK</sequence>
<dbReference type="Gramene" id="rna19310">
    <property type="protein sequence ID" value="RHN70699.1"/>
    <property type="gene ID" value="gene19310"/>
</dbReference>
<dbReference type="InterPro" id="IPR039116">
    <property type="entry name" value="CCDC93"/>
</dbReference>
<reference evidence="3 6" key="1">
    <citation type="journal article" date="2011" name="Nature">
        <title>The Medicago genome provides insight into the evolution of rhizobial symbioses.</title>
        <authorList>
            <person name="Young N.D."/>
            <person name="Debelle F."/>
            <person name="Oldroyd G.E."/>
            <person name="Geurts R."/>
            <person name="Cannon S.B."/>
            <person name="Udvardi M.K."/>
            <person name="Benedito V.A."/>
            <person name="Mayer K.F."/>
            <person name="Gouzy J."/>
            <person name="Schoof H."/>
            <person name="Van de Peer Y."/>
            <person name="Proost S."/>
            <person name="Cook D.R."/>
            <person name="Meyers B.C."/>
            <person name="Spannagl M."/>
            <person name="Cheung F."/>
            <person name="De Mita S."/>
            <person name="Krishnakumar V."/>
            <person name="Gundlach H."/>
            <person name="Zhou S."/>
            <person name="Mudge J."/>
            <person name="Bharti A.K."/>
            <person name="Murray J.D."/>
            <person name="Naoumkina M.A."/>
            <person name="Rosen B."/>
            <person name="Silverstein K.A."/>
            <person name="Tang H."/>
            <person name="Rombauts S."/>
            <person name="Zhao P.X."/>
            <person name="Zhou P."/>
            <person name="Barbe V."/>
            <person name="Bardou P."/>
            <person name="Bechner M."/>
            <person name="Bellec A."/>
            <person name="Berger A."/>
            <person name="Berges H."/>
            <person name="Bidwell S."/>
            <person name="Bisseling T."/>
            <person name="Choisne N."/>
            <person name="Couloux A."/>
            <person name="Denny R."/>
            <person name="Deshpande S."/>
            <person name="Dai X."/>
            <person name="Doyle J.J."/>
            <person name="Dudez A.M."/>
            <person name="Farmer A.D."/>
            <person name="Fouteau S."/>
            <person name="Franken C."/>
            <person name="Gibelin C."/>
            <person name="Gish J."/>
            <person name="Goldstein S."/>
            <person name="Gonzalez A.J."/>
            <person name="Green P.J."/>
            <person name="Hallab A."/>
            <person name="Hartog M."/>
            <person name="Hua A."/>
            <person name="Humphray S.J."/>
            <person name="Jeong D.H."/>
            <person name="Jing Y."/>
            <person name="Jocker A."/>
            <person name="Kenton S.M."/>
            <person name="Kim D.J."/>
            <person name="Klee K."/>
            <person name="Lai H."/>
            <person name="Lang C."/>
            <person name="Lin S."/>
            <person name="Macmil S.L."/>
            <person name="Magdelenat G."/>
            <person name="Matthews L."/>
            <person name="McCorrison J."/>
            <person name="Monaghan E.L."/>
            <person name="Mun J.H."/>
            <person name="Najar F.Z."/>
            <person name="Nicholson C."/>
            <person name="Noirot C."/>
            <person name="O'Bleness M."/>
            <person name="Paule C.R."/>
            <person name="Poulain J."/>
            <person name="Prion F."/>
            <person name="Qin B."/>
            <person name="Qu C."/>
            <person name="Retzel E.F."/>
            <person name="Riddle C."/>
            <person name="Sallet E."/>
            <person name="Samain S."/>
            <person name="Samson N."/>
            <person name="Sanders I."/>
            <person name="Saurat O."/>
            <person name="Scarpelli C."/>
            <person name="Schiex T."/>
            <person name="Segurens B."/>
            <person name="Severin A.J."/>
            <person name="Sherrier D.J."/>
            <person name="Shi R."/>
            <person name="Sims S."/>
            <person name="Singer S.R."/>
            <person name="Sinharoy S."/>
            <person name="Sterck L."/>
            <person name="Viollet A."/>
            <person name="Wang B.B."/>
            <person name="Wang K."/>
            <person name="Wang M."/>
            <person name="Wang X."/>
            <person name="Warfsmann J."/>
            <person name="Weissenbach J."/>
            <person name="White D.D."/>
            <person name="White J.D."/>
            <person name="Wiley G.B."/>
            <person name="Wincker P."/>
            <person name="Xing Y."/>
            <person name="Yang L."/>
            <person name="Yao Z."/>
            <person name="Ying F."/>
            <person name="Zhai J."/>
            <person name="Zhou L."/>
            <person name="Zuber A."/>
            <person name="Denarie J."/>
            <person name="Dixon R.A."/>
            <person name="May G.D."/>
            <person name="Schwartz D.C."/>
            <person name="Rogers J."/>
            <person name="Quetier F."/>
            <person name="Town C.D."/>
            <person name="Roe B.A."/>
        </authorList>
    </citation>
    <scope>NUCLEOTIDE SEQUENCE [LARGE SCALE GENOMIC DNA]</scope>
    <source>
        <strain evidence="3">A17</strain>
        <strain evidence="5 6">cv. Jemalong A17</strain>
    </source>
</reference>
<name>A0A072V286_MEDTR</name>
<protein>
    <submittedName>
        <fullName evidence="3">Paramyosin-like protein</fullName>
    </submittedName>
</protein>
<evidence type="ECO:0000313" key="6">
    <source>
        <dbReference type="Proteomes" id="UP000002051"/>
    </source>
</evidence>
<dbReference type="OrthoDB" id="16092at2759"/>
<reference evidence="4" key="4">
    <citation type="journal article" date="2018" name="Nat. Plants">
        <title>Whole-genome landscape of Medicago truncatula symbiotic genes.</title>
        <authorList>
            <person name="Pecrix Y."/>
            <person name="Gamas P."/>
            <person name="Carrere S."/>
        </authorList>
    </citation>
    <scope>NUCLEOTIDE SEQUENCE</scope>
    <source>
        <tissue evidence="4">Leaves</tissue>
    </source>
</reference>
<proteinExistence type="predicted"/>
<evidence type="ECO:0000259" key="2">
    <source>
        <dbReference type="Pfam" id="PF09762"/>
    </source>
</evidence>
<dbReference type="HOGENOM" id="CLU_090143_0_0_1"/>
<reference evidence="5" key="3">
    <citation type="submission" date="2015-04" db="UniProtKB">
        <authorList>
            <consortium name="EnsemblPlants"/>
        </authorList>
    </citation>
    <scope>IDENTIFICATION</scope>
    <source>
        <strain evidence="5">cv. Jemalong A17</strain>
    </source>
</reference>
<reference evidence="3 6" key="2">
    <citation type="journal article" date="2014" name="BMC Genomics">
        <title>An improved genome release (version Mt4.0) for the model legume Medicago truncatula.</title>
        <authorList>
            <person name="Tang H."/>
            <person name="Krishnakumar V."/>
            <person name="Bidwell S."/>
            <person name="Rosen B."/>
            <person name="Chan A."/>
            <person name="Zhou S."/>
            <person name="Gentzbittel L."/>
            <person name="Childs K.L."/>
            <person name="Yandell M."/>
            <person name="Gundlach H."/>
            <person name="Mayer K.F."/>
            <person name="Schwartz D.C."/>
            <person name="Town C.D."/>
        </authorList>
    </citation>
    <scope>GENOME REANNOTATION</scope>
    <source>
        <strain evidence="3">A17</strain>
        <strain evidence="5 6">cv. Jemalong A17</strain>
    </source>
</reference>
<gene>
    <name evidence="5" type="primary">25490041</name>
    <name evidence="3" type="ordered locus">MTR_3g108530</name>
    <name evidence="4" type="ORF">MtrunA17_Chr3g0138361</name>
</gene>
<accession>A0A072V286</accession>